<evidence type="ECO:0000313" key="4">
    <source>
        <dbReference type="Proteomes" id="UP000012174"/>
    </source>
</evidence>
<dbReference type="EMBL" id="KB707324">
    <property type="protein sequence ID" value="EMR63006.1"/>
    <property type="molecule type" value="Genomic_DNA"/>
</dbReference>
<evidence type="ECO:0000256" key="1">
    <source>
        <dbReference type="SAM" id="MobiDB-lite"/>
    </source>
</evidence>
<organism evidence="3 4">
    <name type="scientific">Eutypa lata (strain UCR-EL1)</name>
    <name type="common">Grapevine dieback disease fungus</name>
    <name type="synonym">Eutypa armeniacae</name>
    <dbReference type="NCBI Taxonomy" id="1287681"/>
    <lineage>
        <taxon>Eukaryota</taxon>
        <taxon>Fungi</taxon>
        <taxon>Dikarya</taxon>
        <taxon>Ascomycota</taxon>
        <taxon>Pezizomycotina</taxon>
        <taxon>Sordariomycetes</taxon>
        <taxon>Xylariomycetidae</taxon>
        <taxon>Xylariales</taxon>
        <taxon>Diatrypaceae</taxon>
        <taxon>Eutypa</taxon>
    </lineage>
</organism>
<feature type="compositionally biased region" description="Pro residues" evidence="1">
    <location>
        <begin position="343"/>
        <end position="361"/>
    </location>
</feature>
<dbReference type="HOGENOM" id="CLU_315459_0_0_1"/>
<feature type="compositionally biased region" description="Polar residues" evidence="1">
    <location>
        <begin position="724"/>
        <end position="733"/>
    </location>
</feature>
<feature type="compositionally biased region" description="Low complexity" evidence="1">
    <location>
        <begin position="694"/>
        <end position="705"/>
    </location>
</feature>
<feature type="region of interest" description="Disordered" evidence="1">
    <location>
        <begin position="604"/>
        <end position="631"/>
    </location>
</feature>
<accession>M7SZJ6</accession>
<keyword evidence="2" id="KW-0472">Membrane</keyword>
<dbReference type="KEGG" id="ela:UCREL1_10055"/>
<feature type="compositionally biased region" description="Low complexity" evidence="1">
    <location>
        <begin position="557"/>
        <end position="571"/>
    </location>
</feature>
<keyword evidence="2" id="KW-1133">Transmembrane helix</keyword>
<evidence type="ECO:0000313" key="3">
    <source>
        <dbReference type="EMBL" id="EMR63006.1"/>
    </source>
</evidence>
<feature type="transmembrane region" description="Helical" evidence="2">
    <location>
        <begin position="87"/>
        <end position="110"/>
    </location>
</feature>
<feature type="compositionally biased region" description="Pro residues" evidence="1">
    <location>
        <begin position="661"/>
        <end position="672"/>
    </location>
</feature>
<feature type="region of interest" description="Disordered" evidence="1">
    <location>
        <begin position="486"/>
        <end position="587"/>
    </location>
</feature>
<evidence type="ECO:0000256" key="2">
    <source>
        <dbReference type="SAM" id="Phobius"/>
    </source>
</evidence>
<feature type="region of interest" description="Disordered" evidence="1">
    <location>
        <begin position="331"/>
        <end position="377"/>
    </location>
</feature>
<proteinExistence type="predicted"/>
<feature type="region of interest" description="Disordered" evidence="1">
    <location>
        <begin position="647"/>
        <end position="788"/>
    </location>
</feature>
<keyword evidence="4" id="KW-1185">Reference proteome</keyword>
<sequence>MSIIETIVWPFLTSVAKYHVWLALCFALGLCIYGSLTETHPLYGRLAFSALLDLYLFKVSTILGLVFFGLVWFVMVVLHDLAFRLAVLWFAVFFLLTRVKAWAAVLFIWGSGHIFNYYVYGPWYLVGYLPMTILFAFLWQDVVYEITYMVPLKYPAHLYPVWPLLSRCLSDALSNLDWVGPLTSIPATLVPLITAAASSIIGSPTIPPATLRLFRSKLACRCLVGRAPITNPVPVLLPRLLLLPRSAYAEWVIRRWERRSRSTSPSSLLVLRLRLSLPPWSFRFPRDFHLANLRRRLRVASASYPKGLMAGTLTPRVFWLMTSSVILGRSKGETSARGRATAQPPPVVSSVPPVTPAPGPRPVARSPSSVAPKRYVKGPRNEDMDRILQDIRRNGTRRRWGFPITDDEITLLPSLPPSPPPSPAPAPQVCESATPDFATEPVQLPEPVVPSSVVEPEAAPLAIPAEPATEFPQATPGGSWFPALATGPCMESPNPSALVGTAPAEVDNSAREEPEPSTSAVEEFSGHGSAHDDNMSDVASEHSNGSEMSVQYPDTVAAESSASAAGSASNAAPPPAEDGDIVITDRPPWKLENMSALLEAISSINVNDPSPNPVSESAPPSPSSDVFMPPTPVSQLVAVPALAESPLAPSPDLSFRASVAGPPPSAPQPQPPAQSVFGGSEAAPVAQTTDSDFSPSVAGPPSSGPQTPAQYVFGGPEAAPVAPTTGSGFTFSLSHAPKYTFQTPTPQPQTPSVASSPTEDEDSTIADMENQISGGEGVTFEDVPIPEPATSSMAADAVAAVAFQAVSLTFEVPPPSTPPVLSSLPPTPTSVPLTSIPGLTLFNASLASSSASQEAKGKEKAVEETTDDEVGDTSLQEGSVGEVAARKAAIAKTKTRHFLKGCARLDRERAKAKAEQGKAKAREDSV</sequence>
<dbReference type="OrthoDB" id="4741603at2759"/>
<keyword evidence="2" id="KW-0812">Transmembrane</keyword>
<protein>
    <submittedName>
        <fullName evidence="3">Uncharacterized protein</fullName>
    </submittedName>
</protein>
<reference evidence="4" key="1">
    <citation type="journal article" date="2013" name="Genome Announc.">
        <title>Draft genome sequence of the grapevine dieback fungus Eutypa lata UCR-EL1.</title>
        <authorList>
            <person name="Blanco-Ulate B."/>
            <person name="Rolshausen P.E."/>
            <person name="Cantu D."/>
        </authorList>
    </citation>
    <scope>NUCLEOTIDE SEQUENCE [LARGE SCALE GENOMIC DNA]</scope>
    <source>
        <strain evidence="4">UCR-EL1</strain>
    </source>
</reference>
<feature type="transmembrane region" description="Helical" evidence="2">
    <location>
        <begin position="117"/>
        <end position="139"/>
    </location>
</feature>
<gene>
    <name evidence="3" type="ORF">UCREL1_10055</name>
</gene>
<feature type="region of interest" description="Disordered" evidence="1">
    <location>
        <begin position="847"/>
        <end position="878"/>
    </location>
</feature>
<dbReference type="AlphaFoldDB" id="M7SZJ6"/>
<feature type="transmembrane region" description="Helical" evidence="2">
    <location>
        <begin position="18"/>
        <end position="36"/>
    </location>
</feature>
<feature type="compositionally biased region" description="Low complexity" evidence="1">
    <location>
        <begin position="740"/>
        <end position="757"/>
    </location>
</feature>
<dbReference type="OMA" id="ICTHCAT"/>
<name>M7SZJ6_EUTLA</name>
<dbReference type="Proteomes" id="UP000012174">
    <property type="component" value="Unassembled WGS sequence"/>
</dbReference>
<feature type="transmembrane region" description="Helical" evidence="2">
    <location>
        <begin position="48"/>
        <end position="75"/>
    </location>
</feature>